<dbReference type="RefSeq" id="WP_397090155.1">
    <property type="nucleotide sequence ID" value="NZ_JBITGY010000015.1"/>
</dbReference>
<comment type="caution">
    <text evidence="1">The sequence shown here is derived from an EMBL/GenBank/DDBJ whole genome shotgun (WGS) entry which is preliminary data.</text>
</comment>
<proteinExistence type="predicted"/>
<dbReference type="PANTHER" id="PTHR46865:SF2">
    <property type="entry name" value="MONOOXYGENASE"/>
    <property type="match status" value="1"/>
</dbReference>
<name>A0ABW7ZAC8_9ACTN</name>
<evidence type="ECO:0000313" key="1">
    <source>
        <dbReference type="EMBL" id="MFI6504408.1"/>
    </source>
</evidence>
<keyword evidence="2" id="KW-1185">Reference proteome</keyword>
<dbReference type="SUPFAM" id="SSF51905">
    <property type="entry name" value="FAD/NAD(P)-binding domain"/>
    <property type="match status" value="1"/>
</dbReference>
<dbReference type="Gene3D" id="3.50.50.60">
    <property type="entry name" value="FAD/NAD(P)-binding domain"/>
    <property type="match status" value="1"/>
</dbReference>
<dbReference type="Proteomes" id="UP001612741">
    <property type="component" value="Unassembled WGS sequence"/>
</dbReference>
<organism evidence="1 2">
    <name type="scientific">Nonomuraea typhae</name>
    <dbReference type="NCBI Taxonomy" id="2603600"/>
    <lineage>
        <taxon>Bacteria</taxon>
        <taxon>Bacillati</taxon>
        <taxon>Actinomycetota</taxon>
        <taxon>Actinomycetes</taxon>
        <taxon>Streptosporangiales</taxon>
        <taxon>Streptosporangiaceae</taxon>
        <taxon>Nonomuraea</taxon>
    </lineage>
</organism>
<dbReference type="InterPro" id="IPR051704">
    <property type="entry name" value="FAD_aromatic-hydroxylase"/>
</dbReference>
<protein>
    <recommendedName>
        <fullName evidence="3">FAD-binding domain-containing protein</fullName>
    </recommendedName>
</protein>
<evidence type="ECO:0008006" key="3">
    <source>
        <dbReference type="Google" id="ProtNLM"/>
    </source>
</evidence>
<dbReference type="Gene3D" id="3.30.9.10">
    <property type="entry name" value="D-Amino Acid Oxidase, subunit A, domain 2"/>
    <property type="match status" value="1"/>
</dbReference>
<gene>
    <name evidence="1" type="ORF">ACIBG2_43980</name>
</gene>
<accession>A0ABW7ZAC8</accession>
<dbReference type="EMBL" id="JBITGY010000015">
    <property type="protein sequence ID" value="MFI6504408.1"/>
    <property type="molecule type" value="Genomic_DNA"/>
</dbReference>
<sequence>MGELPTETFAGDLEMLKRDVTAVLHRITSDNVEYVFGDSISAIAQDGAEARVDFERGGSRTFDFVVGADGVYSNVRRPAFGPHTDFVGHLGMSGAGFTTANHLALDHRACCTAPPGRAVHMFSAVDAKRMTVIQKRHSRSSFKTCQTNVAPGQA</sequence>
<reference evidence="1 2" key="1">
    <citation type="submission" date="2024-10" db="EMBL/GenBank/DDBJ databases">
        <title>The Natural Products Discovery Center: Release of the First 8490 Sequenced Strains for Exploring Actinobacteria Biosynthetic Diversity.</title>
        <authorList>
            <person name="Kalkreuter E."/>
            <person name="Kautsar S.A."/>
            <person name="Yang D."/>
            <person name="Bader C.D."/>
            <person name="Teijaro C.N."/>
            <person name="Fluegel L."/>
            <person name="Davis C.M."/>
            <person name="Simpson J.R."/>
            <person name="Lauterbach L."/>
            <person name="Steele A.D."/>
            <person name="Gui C."/>
            <person name="Meng S."/>
            <person name="Li G."/>
            <person name="Viehrig K."/>
            <person name="Ye F."/>
            <person name="Su P."/>
            <person name="Kiefer A.F."/>
            <person name="Nichols A."/>
            <person name="Cepeda A.J."/>
            <person name="Yan W."/>
            <person name="Fan B."/>
            <person name="Jiang Y."/>
            <person name="Adhikari A."/>
            <person name="Zheng C.-J."/>
            <person name="Schuster L."/>
            <person name="Cowan T.M."/>
            <person name="Smanski M.J."/>
            <person name="Chevrette M.G."/>
            <person name="De Carvalho L.P.S."/>
            <person name="Shen B."/>
        </authorList>
    </citation>
    <scope>NUCLEOTIDE SEQUENCE [LARGE SCALE GENOMIC DNA]</scope>
    <source>
        <strain evidence="1 2">NPDC050545</strain>
    </source>
</reference>
<evidence type="ECO:0000313" key="2">
    <source>
        <dbReference type="Proteomes" id="UP001612741"/>
    </source>
</evidence>
<dbReference type="PANTHER" id="PTHR46865">
    <property type="entry name" value="OXIDOREDUCTASE-RELATED"/>
    <property type="match status" value="1"/>
</dbReference>
<dbReference type="InterPro" id="IPR036188">
    <property type="entry name" value="FAD/NAD-bd_sf"/>
</dbReference>